<dbReference type="Pfam" id="PF10824">
    <property type="entry name" value="T7SS_ESX_EspC"/>
    <property type="match status" value="1"/>
</dbReference>
<evidence type="ECO:0000313" key="2">
    <source>
        <dbReference type="EMBL" id="EHR60205.1"/>
    </source>
</evidence>
<protein>
    <recommendedName>
        <fullName evidence="4">Excreted virulence factor EspC, type VII ESX diderm</fullName>
    </recommendedName>
</protein>
<feature type="compositionally biased region" description="Basic and acidic residues" evidence="1">
    <location>
        <begin position="83"/>
        <end position="115"/>
    </location>
</feature>
<evidence type="ECO:0008006" key="4">
    <source>
        <dbReference type="Google" id="ProtNLM"/>
    </source>
</evidence>
<name>H5XCJ0_9PSEU</name>
<dbReference type="AlphaFoldDB" id="H5XCJ0"/>
<sequence length="153" mass="16497">MSETFSVDPEILHHGATRLDEVAGTTTKAAHVAQEAVGSPDAFGASGEARELAAAWAALVKARATEMESLAAQASQLAQTVREAAEAYKQEDTAHSETMKQQEKELAEEHERQRDNNSQAGPGSRRSDEEQHAEDEQRQEKSDSRTAPGTPGN</sequence>
<dbReference type="Proteomes" id="UP000002791">
    <property type="component" value="Chromosome"/>
</dbReference>
<feature type="compositionally biased region" description="Basic and acidic residues" evidence="1">
    <location>
        <begin position="125"/>
        <end position="144"/>
    </location>
</feature>
<evidence type="ECO:0000313" key="3">
    <source>
        <dbReference type="Proteomes" id="UP000002791"/>
    </source>
</evidence>
<dbReference type="InterPro" id="IPR022536">
    <property type="entry name" value="EspC"/>
</dbReference>
<keyword evidence="3" id="KW-1185">Reference proteome</keyword>
<dbReference type="HOGENOM" id="CLU_150051_0_0_11"/>
<accession>H5XCJ0</accession>
<dbReference type="RefSeq" id="WP_005454626.1">
    <property type="nucleotide sequence ID" value="NZ_CM001440.1"/>
</dbReference>
<organism evidence="2 3">
    <name type="scientific">Saccharomonospora cyanea NA-134</name>
    <dbReference type="NCBI Taxonomy" id="882082"/>
    <lineage>
        <taxon>Bacteria</taxon>
        <taxon>Bacillati</taxon>
        <taxon>Actinomycetota</taxon>
        <taxon>Actinomycetes</taxon>
        <taxon>Pseudonocardiales</taxon>
        <taxon>Pseudonocardiaceae</taxon>
        <taxon>Saccharomonospora</taxon>
    </lineage>
</organism>
<proteinExistence type="predicted"/>
<dbReference type="EMBL" id="CM001440">
    <property type="protein sequence ID" value="EHR60205.1"/>
    <property type="molecule type" value="Genomic_DNA"/>
</dbReference>
<evidence type="ECO:0000256" key="1">
    <source>
        <dbReference type="SAM" id="MobiDB-lite"/>
    </source>
</evidence>
<dbReference type="STRING" id="882082.SaccyDRAFT_1296"/>
<gene>
    <name evidence="2" type="ORF">SaccyDRAFT_1296</name>
</gene>
<feature type="region of interest" description="Disordered" evidence="1">
    <location>
        <begin position="82"/>
        <end position="153"/>
    </location>
</feature>
<dbReference type="GO" id="GO:0009306">
    <property type="term" value="P:protein secretion"/>
    <property type="evidence" value="ECO:0007669"/>
    <property type="project" value="InterPro"/>
</dbReference>
<reference evidence="2 3" key="1">
    <citation type="submission" date="2011-11" db="EMBL/GenBank/DDBJ databases">
        <title>The Noncontiguous Finished sequence of Saccharomonospora cyanea NA-134.</title>
        <authorList>
            <consortium name="US DOE Joint Genome Institute"/>
            <person name="Lucas S."/>
            <person name="Han J."/>
            <person name="Lapidus A."/>
            <person name="Cheng J.-F."/>
            <person name="Goodwin L."/>
            <person name="Pitluck S."/>
            <person name="Peters L."/>
            <person name="Ovchinnikova G."/>
            <person name="Lu M."/>
            <person name="Detter J.C."/>
            <person name="Han C."/>
            <person name="Tapia R."/>
            <person name="Land M."/>
            <person name="Hauser L."/>
            <person name="Kyrpides N."/>
            <person name="Ivanova N."/>
            <person name="Pagani I."/>
            <person name="Brambilla E.-M."/>
            <person name="Klenk H.-P."/>
            <person name="Woyke T."/>
        </authorList>
    </citation>
    <scope>NUCLEOTIDE SEQUENCE [LARGE SCALE GENOMIC DNA]</scope>
    <source>
        <strain evidence="2 3">NA-134</strain>
    </source>
</reference>